<dbReference type="Proteomes" id="UP000053947">
    <property type="component" value="Unassembled WGS sequence"/>
</dbReference>
<keyword evidence="2" id="KW-1185">Reference proteome</keyword>
<name>A0A0W0GK16_9CHLR</name>
<sequence>MKTVQPSITSDLNSNTPIEVEGPEKPFVMRLPFAYTSLDEACIMQADRIWTTKCSHKSVSNYYSLSFNRGL</sequence>
<protein>
    <submittedName>
        <fullName evidence="1">Uncharacterized protein</fullName>
    </submittedName>
</protein>
<reference evidence="1 2" key="1">
    <citation type="submission" date="2015-06" db="EMBL/GenBank/DDBJ databases">
        <title>Genome sequence of the organohalide-respiring Dehalogenimonas alkenigignens type strain (IP3-3T).</title>
        <authorList>
            <person name="Key T.A."/>
            <person name="Richmond D.P."/>
            <person name="Bowman K.S."/>
            <person name="Cho Y.-J."/>
            <person name="Chun J."/>
            <person name="da Costa M.S."/>
            <person name="Rainey F.A."/>
            <person name="Moe W.M."/>
        </authorList>
    </citation>
    <scope>NUCLEOTIDE SEQUENCE [LARGE SCALE GENOMIC DNA]</scope>
    <source>
        <strain evidence="1 2">IP3-3</strain>
    </source>
</reference>
<evidence type="ECO:0000313" key="1">
    <source>
        <dbReference type="EMBL" id="KTB48888.1"/>
    </source>
</evidence>
<dbReference type="EMBL" id="LFDV01000002">
    <property type="protein sequence ID" value="KTB48888.1"/>
    <property type="molecule type" value="Genomic_DNA"/>
</dbReference>
<dbReference type="STRING" id="1217799.DEALK_17350"/>
<organism evidence="1 2">
    <name type="scientific">Dehalogenimonas alkenigignens</name>
    <dbReference type="NCBI Taxonomy" id="1217799"/>
    <lineage>
        <taxon>Bacteria</taxon>
        <taxon>Bacillati</taxon>
        <taxon>Chloroflexota</taxon>
        <taxon>Dehalococcoidia</taxon>
        <taxon>Dehalococcoidales</taxon>
        <taxon>Dehalococcoidaceae</taxon>
        <taxon>Dehalogenimonas</taxon>
    </lineage>
</organism>
<accession>A0A0W0GK16</accession>
<evidence type="ECO:0000313" key="2">
    <source>
        <dbReference type="Proteomes" id="UP000053947"/>
    </source>
</evidence>
<dbReference type="AlphaFoldDB" id="A0A0W0GK16"/>
<gene>
    <name evidence="1" type="ORF">DEALK_17350</name>
</gene>
<comment type="caution">
    <text evidence="1">The sequence shown here is derived from an EMBL/GenBank/DDBJ whole genome shotgun (WGS) entry which is preliminary data.</text>
</comment>
<proteinExistence type="predicted"/>